<organism evidence="1 2">
    <name type="scientific">Dactylosporangium cerinum</name>
    <dbReference type="NCBI Taxonomy" id="1434730"/>
    <lineage>
        <taxon>Bacteria</taxon>
        <taxon>Bacillati</taxon>
        <taxon>Actinomycetota</taxon>
        <taxon>Actinomycetes</taxon>
        <taxon>Micromonosporales</taxon>
        <taxon>Micromonosporaceae</taxon>
        <taxon>Dactylosporangium</taxon>
    </lineage>
</organism>
<evidence type="ECO:0008006" key="3">
    <source>
        <dbReference type="Google" id="ProtNLM"/>
    </source>
</evidence>
<dbReference type="Proteomes" id="UP001595912">
    <property type="component" value="Unassembled WGS sequence"/>
</dbReference>
<protein>
    <recommendedName>
        <fullName evidence="3">Tetratricopeptide repeat protein</fullName>
    </recommendedName>
</protein>
<gene>
    <name evidence="1" type="ORF">ACFPIJ_54140</name>
</gene>
<proteinExistence type="predicted"/>
<dbReference type="RefSeq" id="WP_380127407.1">
    <property type="nucleotide sequence ID" value="NZ_JBHSIU010000108.1"/>
</dbReference>
<reference evidence="2" key="1">
    <citation type="journal article" date="2019" name="Int. J. Syst. Evol. Microbiol.">
        <title>The Global Catalogue of Microorganisms (GCM) 10K type strain sequencing project: providing services to taxonomists for standard genome sequencing and annotation.</title>
        <authorList>
            <consortium name="The Broad Institute Genomics Platform"/>
            <consortium name="The Broad Institute Genome Sequencing Center for Infectious Disease"/>
            <person name="Wu L."/>
            <person name="Ma J."/>
        </authorList>
    </citation>
    <scope>NUCLEOTIDE SEQUENCE [LARGE SCALE GENOMIC DNA]</scope>
    <source>
        <strain evidence="2">CGMCC 4.7152</strain>
    </source>
</reference>
<dbReference type="SUPFAM" id="SSF48452">
    <property type="entry name" value="TPR-like"/>
    <property type="match status" value="1"/>
</dbReference>
<evidence type="ECO:0000313" key="1">
    <source>
        <dbReference type="EMBL" id="MFC5006740.1"/>
    </source>
</evidence>
<sequence length="231" mass="24892">MTRLLAKDPNDRPGSAAEVYELLVPFAGAASVLDEEPAVILPSGQSIDPTLPYRYPFGPLPRPGLSAPARIETPPATTPYEPTSITDLEEAQHRARTLAEAERFTQAAELLAAAVRAAVKEQNAGDPQLLDLRLDLANLYLLADAYREALAEFIGLTTDLATRPGGDRELIWYCRQQAATCHAELRDAAAAIALLRALLADQQPGPAVDGAHADEPRQQIEVLEATRARGK</sequence>
<name>A0ABV9WFI5_9ACTN</name>
<dbReference type="EMBL" id="JBHSIU010000108">
    <property type="protein sequence ID" value="MFC5006740.1"/>
    <property type="molecule type" value="Genomic_DNA"/>
</dbReference>
<comment type="caution">
    <text evidence="1">The sequence shown here is derived from an EMBL/GenBank/DDBJ whole genome shotgun (WGS) entry which is preliminary data.</text>
</comment>
<accession>A0ABV9WFI5</accession>
<dbReference type="InterPro" id="IPR011990">
    <property type="entry name" value="TPR-like_helical_dom_sf"/>
</dbReference>
<evidence type="ECO:0000313" key="2">
    <source>
        <dbReference type="Proteomes" id="UP001595912"/>
    </source>
</evidence>
<keyword evidence="2" id="KW-1185">Reference proteome</keyword>